<dbReference type="STRING" id="7375.A0A0L0BNL0"/>
<keyword evidence="7" id="KW-1185">Reference proteome</keyword>
<keyword evidence="3" id="KW-0496">Mitochondrion</keyword>
<evidence type="ECO:0000313" key="7">
    <source>
        <dbReference type="Proteomes" id="UP000037069"/>
    </source>
</evidence>
<evidence type="ECO:0000256" key="1">
    <source>
        <dbReference type="ARBA" id="ARBA00004173"/>
    </source>
</evidence>
<accession>A0A0L0BNL0</accession>
<feature type="region of interest" description="Disordered" evidence="5">
    <location>
        <begin position="540"/>
        <end position="563"/>
    </location>
</feature>
<dbReference type="EMBL" id="JRES01001701">
    <property type="protein sequence ID" value="KNC20839.1"/>
    <property type="molecule type" value="Genomic_DNA"/>
</dbReference>
<comment type="subcellular location">
    <subcellularLocation>
        <location evidence="1">Mitochondrion</location>
    </subcellularLocation>
</comment>
<dbReference type="OMA" id="VNMPRYY"/>
<dbReference type="Proteomes" id="UP000037069">
    <property type="component" value="Unassembled WGS sequence"/>
</dbReference>
<dbReference type="AlphaFoldDB" id="A0A0L0BNL0"/>
<dbReference type="OrthoDB" id="6041973at2759"/>
<evidence type="ECO:0000256" key="4">
    <source>
        <dbReference type="ARBA" id="ARBA00023274"/>
    </source>
</evidence>
<dbReference type="Pfam" id="PF07147">
    <property type="entry name" value="PDCD9"/>
    <property type="match status" value="1"/>
</dbReference>
<evidence type="ECO:0000256" key="2">
    <source>
        <dbReference type="ARBA" id="ARBA00022980"/>
    </source>
</evidence>
<evidence type="ECO:0008006" key="8">
    <source>
        <dbReference type="Google" id="ProtNLM"/>
    </source>
</evidence>
<sequence length="563" mass="65942">MLLMRRAESLTARCASVCRNYIATPKNSQAAGAAPQMAVTENDEYFEVAQYPEIKDPSFTARKERESLSFQEQVQKAATVEEKMIKINMPRYYGYKVVQLHDERLPYNCLPAIQHYTRTLYENMPSELKTDEKLNSYVETLKGDVQEALEVAHDYFNQKYPDASDLEPKERERILTQVIVEQINRALINGLSADYQHLQEAEIDYNPRHEAFWSVGGIQAPKNVVKSKEGHEWQKHLAKEPVNRLMQYKSEPMLALRHRLQLSSWKTEEESNNIELANKVPRLEFDPRSLGFTTGYQHGTNIAGHWPSNMAGFGLLSYQSRAGFHIRPQSSATDDHNEALHAHAIQSSFAWLLALANYKGFNTFSELTYPLNTQTIITDGKSWSFYEYQLNTLLMNGRQINENPRVNYCRGTPELALYQEIDENGKIVGFNDEVLKYLITYYTNAPNVQRSAEELQPFLNSKYKRIVDYEDDEKREFLEKTFKHLVSNRPRHLALPEIYLWEKLYKIDNNTRPLEAKRRYFELFYNPWKRTLDQHQKEYISRKVRPEGPKSKKKWKNTYYPQE</sequence>
<evidence type="ECO:0000256" key="5">
    <source>
        <dbReference type="SAM" id="MobiDB-lite"/>
    </source>
</evidence>
<protein>
    <recommendedName>
        <fullName evidence="8">28S ribosomal protein S30, mitochondrial</fullName>
    </recommendedName>
</protein>
<gene>
    <name evidence="6" type="ORF">FF38_11282</name>
</gene>
<proteinExistence type="predicted"/>
<dbReference type="InterPro" id="IPR039982">
    <property type="entry name" value="Ribosomal_mL65"/>
</dbReference>
<dbReference type="GO" id="GO:0003735">
    <property type="term" value="F:structural constituent of ribosome"/>
    <property type="evidence" value="ECO:0007669"/>
    <property type="project" value="InterPro"/>
</dbReference>
<evidence type="ECO:0000256" key="3">
    <source>
        <dbReference type="ARBA" id="ARBA00023128"/>
    </source>
</evidence>
<dbReference type="InterPro" id="IPR010793">
    <property type="entry name" value="Ribosomal_mL37/mL65"/>
</dbReference>
<evidence type="ECO:0000313" key="6">
    <source>
        <dbReference type="EMBL" id="KNC20839.1"/>
    </source>
</evidence>
<comment type="caution">
    <text evidence="6">The sequence shown here is derived from an EMBL/GenBank/DDBJ whole genome shotgun (WGS) entry which is preliminary data.</text>
</comment>
<dbReference type="PANTHER" id="PTHR13014">
    <property type="entry name" value="MITOCHONDRIAL 28S RIBOSOMAL PROTEIN S30/P52 PRO-APOTOTIC PROTEIN"/>
    <property type="match status" value="1"/>
</dbReference>
<organism evidence="6 7">
    <name type="scientific">Lucilia cuprina</name>
    <name type="common">Green bottle fly</name>
    <name type="synonym">Australian sheep blowfly</name>
    <dbReference type="NCBI Taxonomy" id="7375"/>
    <lineage>
        <taxon>Eukaryota</taxon>
        <taxon>Metazoa</taxon>
        <taxon>Ecdysozoa</taxon>
        <taxon>Arthropoda</taxon>
        <taxon>Hexapoda</taxon>
        <taxon>Insecta</taxon>
        <taxon>Pterygota</taxon>
        <taxon>Neoptera</taxon>
        <taxon>Endopterygota</taxon>
        <taxon>Diptera</taxon>
        <taxon>Brachycera</taxon>
        <taxon>Muscomorpha</taxon>
        <taxon>Oestroidea</taxon>
        <taxon>Calliphoridae</taxon>
        <taxon>Luciliinae</taxon>
        <taxon>Lucilia</taxon>
    </lineage>
</organism>
<feature type="compositionally biased region" description="Basic and acidic residues" evidence="5">
    <location>
        <begin position="540"/>
        <end position="550"/>
    </location>
</feature>
<dbReference type="GO" id="GO:0005762">
    <property type="term" value="C:mitochondrial large ribosomal subunit"/>
    <property type="evidence" value="ECO:0007669"/>
    <property type="project" value="TreeGrafter"/>
</dbReference>
<name>A0A0L0BNL0_LUCCU</name>
<reference evidence="6 7" key="1">
    <citation type="journal article" date="2015" name="Nat. Commun.">
        <title>Lucilia cuprina genome unlocks parasitic fly biology to underpin future interventions.</title>
        <authorList>
            <person name="Anstead C.A."/>
            <person name="Korhonen P.K."/>
            <person name="Young N.D."/>
            <person name="Hall R.S."/>
            <person name="Jex A.R."/>
            <person name="Murali S.C."/>
            <person name="Hughes D.S."/>
            <person name="Lee S.F."/>
            <person name="Perry T."/>
            <person name="Stroehlein A.J."/>
            <person name="Ansell B.R."/>
            <person name="Breugelmans B."/>
            <person name="Hofmann A."/>
            <person name="Qu J."/>
            <person name="Dugan S."/>
            <person name="Lee S.L."/>
            <person name="Chao H."/>
            <person name="Dinh H."/>
            <person name="Han Y."/>
            <person name="Doddapaneni H.V."/>
            <person name="Worley K.C."/>
            <person name="Muzny D.M."/>
            <person name="Ioannidis P."/>
            <person name="Waterhouse R.M."/>
            <person name="Zdobnov E.M."/>
            <person name="James P.J."/>
            <person name="Bagnall N.H."/>
            <person name="Kotze A.C."/>
            <person name="Gibbs R.A."/>
            <person name="Richards S."/>
            <person name="Batterham P."/>
            <person name="Gasser R.B."/>
        </authorList>
    </citation>
    <scope>NUCLEOTIDE SEQUENCE [LARGE SCALE GENOMIC DNA]</scope>
    <source>
        <strain evidence="6 7">LS</strain>
        <tissue evidence="6">Full body</tissue>
    </source>
</reference>
<dbReference type="PANTHER" id="PTHR13014:SF3">
    <property type="entry name" value="LARGE RIBOSOMAL SUBUNIT PROTEIN ML65"/>
    <property type="match status" value="1"/>
</dbReference>
<keyword evidence="4" id="KW-0687">Ribonucleoprotein</keyword>
<keyword evidence="2" id="KW-0689">Ribosomal protein</keyword>
<dbReference type="GO" id="GO:0006412">
    <property type="term" value="P:translation"/>
    <property type="evidence" value="ECO:0007669"/>
    <property type="project" value="InterPro"/>
</dbReference>